<reference evidence="1 2" key="1">
    <citation type="journal article" date="2016" name="Front. Microbiol.">
        <title>Comparative Genomics Analysis of Streptomyces Species Reveals Their Adaptation to the Marine Environment and Their Diversity at the Genomic Level.</title>
        <authorList>
            <person name="Tian X."/>
            <person name="Zhang Z."/>
            <person name="Yang T."/>
            <person name="Chen M."/>
            <person name="Li J."/>
            <person name="Chen F."/>
            <person name="Yang J."/>
            <person name="Li W."/>
            <person name="Zhang B."/>
            <person name="Zhang Z."/>
            <person name="Wu J."/>
            <person name="Zhang C."/>
            <person name="Long L."/>
            <person name="Xiao J."/>
        </authorList>
    </citation>
    <scope>NUCLEOTIDE SEQUENCE [LARGE SCALE GENOMIC DNA]</scope>
    <source>
        <strain evidence="1 2">SCSIO M10379</strain>
    </source>
</reference>
<protein>
    <submittedName>
        <fullName evidence="1">Uncharacterized protein</fullName>
    </submittedName>
</protein>
<comment type="caution">
    <text evidence="1">The sequence shown here is derived from an EMBL/GenBank/DDBJ whole genome shotgun (WGS) entry which is preliminary data.</text>
</comment>
<organism evidence="1 2">
    <name type="scientific">Streptomyces qinglanensis</name>
    <dbReference type="NCBI Taxonomy" id="943816"/>
    <lineage>
        <taxon>Bacteria</taxon>
        <taxon>Bacillati</taxon>
        <taxon>Actinomycetota</taxon>
        <taxon>Actinomycetes</taxon>
        <taxon>Kitasatosporales</taxon>
        <taxon>Streptomycetaceae</taxon>
        <taxon>Streptomyces</taxon>
    </lineage>
</organism>
<dbReference type="PATRIC" id="fig|943816.4.peg.2732"/>
<proteinExistence type="predicted"/>
<evidence type="ECO:0000313" key="1">
    <source>
        <dbReference type="EMBL" id="OEU99113.1"/>
    </source>
</evidence>
<sequence length="123" mass="13942">MARLLIDRDDLVVRPAWWQRVATGHREVRVPLSAVARVGGASAWWRPLRGRAQRTSHLPGLAHLGVWRHPDGQDFVAVHPWKPVVVVETRGHTRFARIAVSVRDTRAAVGVLPADRRRDRPFC</sequence>
<accession>A0A1E7K5B0</accession>
<dbReference type="RefSeq" id="WP_069992088.1">
    <property type="nucleotide sequence ID" value="NZ_LJGV01000022.1"/>
</dbReference>
<evidence type="ECO:0000313" key="2">
    <source>
        <dbReference type="Proteomes" id="UP000175829"/>
    </source>
</evidence>
<dbReference type="AlphaFoldDB" id="A0A1E7K5B0"/>
<name>A0A1E7K5B0_9ACTN</name>
<gene>
    <name evidence="1" type="ORF">AN217_16305</name>
</gene>
<dbReference type="EMBL" id="LJGV01000022">
    <property type="protein sequence ID" value="OEU99113.1"/>
    <property type="molecule type" value="Genomic_DNA"/>
</dbReference>
<dbReference type="Proteomes" id="UP000175829">
    <property type="component" value="Unassembled WGS sequence"/>
</dbReference>